<evidence type="ECO:0000313" key="12">
    <source>
        <dbReference type="EMBL" id="GEK91961.1"/>
    </source>
</evidence>
<reference evidence="12 13" key="1">
    <citation type="submission" date="2019-07" db="EMBL/GenBank/DDBJ databases">
        <title>Whole genome shotgun sequence of Alkalibacterium kapii NBRC 103247.</title>
        <authorList>
            <person name="Hosoyama A."/>
            <person name="Uohara A."/>
            <person name="Ohji S."/>
            <person name="Ichikawa N."/>
        </authorList>
    </citation>
    <scope>NUCLEOTIDE SEQUENCE [LARGE SCALE GENOMIC DNA]</scope>
    <source>
        <strain evidence="12 13">NBRC 103247</strain>
    </source>
</reference>
<evidence type="ECO:0000256" key="4">
    <source>
        <dbReference type="ARBA" id="ARBA00022741"/>
    </source>
</evidence>
<feature type="domain" description="ABC transporter" evidence="11">
    <location>
        <begin position="2"/>
        <end position="238"/>
    </location>
</feature>
<dbReference type="EMBL" id="BJUY01000024">
    <property type="protein sequence ID" value="GEK91961.1"/>
    <property type="molecule type" value="Genomic_DNA"/>
</dbReference>
<dbReference type="SMART" id="SM00382">
    <property type="entry name" value="AAA"/>
    <property type="match status" value="1"/>
</dbReference>
<dbReference type="PROSITE" id="PS50893">
    <property type="entry name" value="ABC_TRANSPORTER_2"/>
    <property type="match status" value="1"/>
</dbReference>
<evidence type="ECO:0000256" key="3">
    <source>
        <dbReference type="ARBA" id="ARBA00022475"/>
    </source>
</evidence>
<dbReference type="PROSITE" id="PS00211">
    <property type="entry name" value="ABC_TRANSPORTER_1"/>
    <property type="match status" value="1"/>
</dbReference>
<keyword evidence="3" id="KW-1003">Cell membrane</keyword>
<dbReference type="PANTHER" id="PTHR43166:SF30">
    <property type="entry name" value="METHIONINE IMPORT ATP-BINDING PROTEIN METN"/>
    <property type="match status" value="1"/>
</dbReference>
<comment type="catalytic activity">
    <reaction evidence="9">
        <text>ATP + H2O = ADP + phosphate + H(+)</text>
        <dbReference type="Rhea" id="RHEA:13065"/>
        <dbReference type="ChEBI" id="CHEBI:15377"/>
        <dbReference type="ChEBI" id="CHEBI:15378"/>
        <dbReference type="ChEBI" id="CHEBI:30616"/>
        <dbReference type="ChEBI" id="CHEBI:43474"/>
        <dbReference type="ChEBI" id="CHEBI:456216"/>
    </reaction>
</comment>
<comment type="similarity">
    <text evidence="1">Belongs to the ABC transporter superfamily.</text>
</comment>
<dbReference type="SUPFAM" id="SSF52540">
    <property type="entry name" value="P-loop containing nucleoside triphosphate hydrolases"/>
    <property type="match status" value="1"/>
</dbReference>
<keyword evidence="7" id="KW-0029">Amino-acid transport</keyword>
<dbReference type="GO" id="GO:0016887">
    <property type="term" value="F:ATP hydrolysis activity"/>
    <property type="evidence" value="ECO:0007669"/>
    <property type="project" value="InterPro"/>
</dbReference>
<evidence type="ECO:0000256" key="5">
    <source>
        <dbReference type="ARBA" id="ARBA00022840"/>
    </source>
</evidence>
<keyword evidence="2" id="KW-0813">Transport</keyword>
<dbReference type="GO" id="GO:0005886">
    <property type="term" value="C:plasma membrane"/>
    <property type="evidence" value="ECO:0007669"/>
    <property type="project" value="UniProtKB-ARBA"/>
</dbReference>
<protein>
    <recommendedName>
        <fullName evidence="11">ABC transporter domain-containing protein</fullName>
    </recommendedName>
</protein>
<evidence type="ECO:0000256" key="10">
    <source>
        <dbReference type="ARBA" id="ARBA00055994"/>
    </source>
</evidence>
<dbReference type="InterPro" id="IPR003439">
    <property type="entry name" value="ABC_transporter-like_ATP-bd"/>
</dbReference>
<keyword evidence="8" id="KW-0472">Membrane</keyword>
<keyword evidence="13" id="KW-1185">Reference proteome</keyword>
<proteinExistence type="inferred from homology"/>
<dbReference type="GO" id="GO:0006865">
    <property type="term" value="P:amino acid transport"/>
    <property type="evidence" value="ECO:0007669"/>
    <property type="project" value="UniProtKB-KW"/>
</dbReference>
<keyword evidence="5" id="KW-0067">ATP-binding</keyword>
<evidence type="ECO:0000256" key="9">
    <source>
        <dbReference type="ARBA" id="ARBA00049360"/>
    </source>
</evidence>
<dbReference type="Gene3D" id="3.40.50.300">
    <property type="entry name" value="P-loop containing nucleotide triphosphate hydrolases"/>
    <property type="match status" value="1"/>
</dbReference>
<keyword evidence="4" id="KW-0547">Nucleotide-binding</keyword>
<dbReference type="Pfam" id="PF00005">
    <property type="entry name" value="ABC_tran"/>
    <property type="match status" value="1"/>
</dbReference>
<gene>
    <name evidence="12" type="ORF">AKA01nite_15830</name>
</gene>
<evidence type="ECO:0000313" key="13">
    <source>
        <dbReference type="Proteomes" id="UP000321662"/>
    </source>
</evidence>
<evidence type="ECO:0000259" key="11">
    <source>
        <dbReference type="PROSITE" id="PS50893"/>
    </source>
</evidence>
<dbReference type="InterPro" id="IPR017871">
    <property type="entry name" value="ABC_transporter-like_CS"/>
</dbReference>
<organism evidence="12 13">
    <name type="scientific">Alkalibacterium kapii</name>
    <dbReference type="NCBI Taxonomy" id="426704"/>
    <lineage>
        <taxon>Bacteria</taxon>
        <taxon>Bacillati</taxon>
        <taxon>Bacillota</taxon>
        <taxon>Bacilli</taxon>
        <taxon>Lactobacillales</taxon>
        <taxon>Carnobacteriaceae</taxon>
        <taxon>Alkalibacterium</taxon>
    </lineage>
</organism>
<evidence type="ECO:0000256" key="6">
    <source>
        <dbReference type="ARBA" id="ARBA00022967"/>
    </source>
</evidence>
<accession>A0A511AXU6</accession>
<evidence type="ECO:0000256" key="1">
    <source>
        <dbReference type="ARBA" id="ARBA00005417"/>
    </source>
</evidence>
<dbReference type="PANTHER" id="PTHR43166">
    <property type="entry name" value="AMINO ACID IMPORT ATP-BINDING PROTEIN"/>
    <property type="match status" value="1"/>
</dbReference>
<dbReference type="OrthoDB" id="9802264at2"/>
<dbReference type="GO" id="GO:0005524">
    <property type="term" value="F:ATP binding"/>
    <property type="evidence" value="ECO:0007669"/>
    <property type="project" value="UniProtKB-KW"/>
</dbReference>
<comment type="function">
    <text evidence="10">Part of the ABC transporter FtsEX involved in cellular division. Has ATPase activity. Essential for cell division and viability.</text>
</comment>
<dbReference type="Proteomes" id="UP000321662">
    <property type="component" value="Unassembled WGS sequence"/>
</dbReference>
<dbReference type="InterPro" id="IPR027417">
    <property type="entry name" value="P-loop_NTPase"/>
</dbReference>
<keyword evidence="6" id="KW-1278">Translocase</keyword>
<name>A0A511AXU6_9LACT</name>
<comment type="caution">
    <text evidence="12">The sequence shown here is derived from an EMBL/GenBank/DDBJ whole genome shotgun (WGS) entry which is preliminary data.</text>
</comment>
<sequence>MIEFNSVSKTFQEITNTFPALSDISFAIQKGEAFGVVGESGAGKSTLLRLINALEKPTSGSVDVEGITLSTLENKQLRPLKKRISMVFQQFNLLNNKTVAENVRLPLEIHSHSVHLTVDEALNFVGLEDKKDQYPSQLSGGQKQRVGIARALVTRPDILLCDEPTSALDQSTAEEIVQVLKEAHKAFNMTIVVVTHDLPVVKALCQRVAVLEKGELKTILDVNPSTEPAENKPYHERAIEVLSNG</sequence>
<evidence type="ECO:0000256" key="2">
    <source>
        <dbReference type="ARBA" id="ARBA00022448"/>
    </source>
</evidence>
<dbReference type="InterPro" id="IPR050086">
    <property type="entry name" value="MetN_ABC_transporter-like"/>
</dbReference>
<dbReference type="RefSeq" id="WP_146924769.1">
    <property type="nucleotide sequence ID" value="NZ_BJUY01000024.1"/>
</dbReference>
<evidence type="ECO:0000256" key="8">
    <source>
        <dbReference type="ARBA" id="ARBA00023136"/>
    </source>
</evidence>
<dbReference type="FunFam" id="3.40.50.300:FF:000056">
    <property type="entry name" value="Cell division ATP-binding protein FtsE"/>
    <property type="match status" value="1"/>
</dbReference>
<evidence type="ECO:0000256" key="7">
    <source>
        <dbReference type="ARBA" id="ARBA00022970"/>
    </source>
</evidence>
<dbReference type="AlphaFoldDB" id="A0A511AXU6"/>
<dbReference type="InterPro" id="IPR003593">
    <property type="entry name" value="AAA+_ATPase"/>
</dbReference>